<dbReference type="InterPro" id="IPR016181">
    <property type="entry name" value="Acyl_CoA_acyltransferase"/>
</dbReference>
<dbReference type="PANTHER" id="PTHR43792">
    <property type="entry name" value="GNAT FAMILY, PUTATIVE (AFU_ORTHOLOGUE AFUA_3G00765)-RELATED-RELATED"/>
    <property type="match status" value="1"/>
</dbReference>
<protein>
    <submittedName>
        <fullName evidence="2">GNAT family N-acetyltransferase</fullName>
    </submittedName>
</protein>
<dbReference type="PROSITE" id="PS51186">
    <property type="entry name" value="GNAT"/>
    <property type="match status" value="1"/>
</dbReference>
<dbReference type="InterPro" id="IPR000182">
    <property type="entry name" value="GNAT_dom"/>
</dbReference>
<evidence type="ECO:0000313" key="3">
    <source>
        <dbReference type="Proteomes" id="UP001500320"/>
    </source>
</evidence>
<dbReference type="Gene3D" id="3.40.630.30">
    <property type="match status" value="1"/>
</dbReference>
<evidence type="ECO:0000313" key="2">
    <source>
        <dbReference type="EMBL" id="GAA3162819.1"/>
    </source>
</evidence>
<dbReference type="SUPFAM" id="SSF55729">
    <property type="entry name" value="Acyl-CoA N-acyltransferases (Nat)"/>
    <property type="match status" value="1"/>
</dbReference>
<comment type="caution">
    <text evidence="2">The sequence shown here is derived from an EMBL/GenBank/DDBJ whole genome shotgun (WGS) entry which is preliminary data.</text>
</comment>
<proteinExistence type="predicted"/>
<dbReference type="PANTHER" id="PTHR43792:SF16">
    <property type="entry name" value="N-ACETYLTRANSFERASE DOMAIN-CONTAINING PROTEIN"/>
    <property type="match status" value="1"/>
</dbReference>
<feature type="domain" description="N-acetyltransferase" evidence="1">
    <location>
        <begin position="11"/>
        <end position="180"/>
    </location>
</feature>
<name>A0ABP6NZV4_9ACTN</name>
<reference evidence="3" key="1">
    <citation type="journal article" date="2019" name="Int. J. Syst. Evol. Microbiol.">
        <title>The Global Catalogue of Microorganisms (GCM) 10K type strain sequencing project: providing services to taxonomists for standard genome sequencing and annotation.</title>
        <authorList>
            <consortium name="The Broad Institute Genomics Platform"/>
            <consortium name="The Broad Institute Genome Sequencing Center for Infectious Disease"/>
            <person name="Wu L."/>
            <person name="Ma J."/>
        </authorList>
    </citation>
    <scope>NUCLEOTIDE SEQUENCE [LARGE SCALE GENOMIC DNA]</scope>
    <source>
        <strain evidence="3">JCM 9373</strain>
    </source>
</reference>
<keyword evidence="3" id="KW-1185">Reference proteome</keyword>
<organism evidence="2 3">
    <name type="scientific">Planomonospora alba</name>
    <dbReference type="NCBI Taxonomy" id="161354"/>
    <lineage>
        <taxon>Bacteria</taxon>
        <taxon>Bacillati</taxon>
        <taxon>Actinomycetota</taxon>
        <taxon>Actinomycetes</taxon>
        <taxon>Streptosporangiales</taxon>
        <taxon>Streptosporangiaceae</taxon>
        <taxon>Planomonospora</taxon>
    </lineage>
</organism>
<evidence type="ECO:0000259" key="1">
    <source>
        <dbReference type="PROSITE" id="PS51186"/>
    </source>
</evidence>
<sequence length="197" mass="22244">MPQATLRTGRLLLVPLSDDHLEHEIELDSDPEVMRYLGPARTREEVEVLHRRRLAVAGRVPGLGFWAGSVDGEFVGWWILEPPERADQGPADGEAELGYRLLRRHWRRGLAGEGARELIRHGFADLGLDRIFAETMAVNTASRATMAAAGMRYVRTFHLDWDDPLPGSELGEVEYAITRREWLARQTDRDRGPVPDA</sequence>
<accession>A0ABP6NZV4</accession>
<dbReference type="Pfam" id="PF13302">
    <property type="entry name" value="Acetyltransf_3"/>
    <property type="match status" value="1"/>
</dbReference>
<dbReference type="Proteomes" id="UP001500320">
    <property type="component" value="Unassembled WGS sequence"/>
</dbReference>
<gene>
    <name evidence="2" type="ORF">GCM10010466_62240</name>
</gene>
<dbReference type="RefSeq" id="WP_344865800.1">
    <property type="nucleotide sequence ID" value="NZ_BAAAUT010000076.1"/>
</dbReference>
<dbReference type="EMBL" id="BAAAUT010000076">
    <property type="protein sequence ID" value="GAA3162819.1"/>
    <property type="molecule type" value="Genomic_DNA"/>
</dbReference>
<dbReference type="InterPro" id="IPR051531">
    <property type="entry name" value="N-acetyltransferase"/>
</dbReference>